<gene>
    <name evidence="4" type="primary">nagB</name>
    <name evidence="6" type="ORF">HNQ37_001296</name>
</gene>
<dbReference type="GO" id="GO:0006046">
    <property type="term" value="P:N-acetylglucosamine catabolic process"/>
    <property type="evidence" value="ECO:0007669"/>
    <property type="project" value="TreeGrafter"/>
</dbReference>
<dbReference type="EMBL" id="JACHHV010000023">
    <property type="protein sequence ID" value="MBB5888397.1"/>
    <property type="molecule type" value="Genomic_DNA"/>
</dbReference>
<accession>A0A841C7W7</accession>
<sequence length="235" mass="25881">MKIIKVKDPQEGGKVAFELFKEALLKGTKVLGLATGSTPVSFYNEVTRSNLDLSDLTSINLDEYVGLDGTSDQSYRYFMQKHLFDKKPFKETYVPNGKATNLNEFVKEYDKIIDEHPIDWQVLGLGQNGHIGFNEPGTPTTITTHVVNLAESTIKANARMFENESDVPRQAISMGIASIMKSKQLVVMAWGVEKADAVKGMIEGPVTIELPASILQTRDNVTVIVDEAAASKLSK</sequence>
<dbReference type="FunFam" id="3.40.50.1360:FF:000003">
    <property type="entry name" value="Glucosamine-6-phosphate deaminase"/>
    <property type="match status" value="1"/>
</dbReference>
<evidence type="ECO:0000313" key="7">
    <source>
        <dbReference type="Proteomes" id="UP000562464"/>
    </source>
</evidence>
<dbReference type="RefSeq" id="WP_183540404.1">
    <property type="nucleotide sequence ID" value="NZ_JACHHV010000023.1"/>
</dbReference>
<reference evidence="6 7" key="1">
    <citation type="submission" date="2020-08" db="EMBL/GenBank/DDBJ databases">
        <title>Genomic Encyclopedia of Type Strains, Phase IV (KMG-IV): sequencing the most valuable type-strain genomes for metagenomic binning, comparative biology and taxonomic classification.</title>
        <authorList>
            <person name="Goeker M."/>
        </authorList>
    </citation>
    <scope>NUCLEOTIDE SEQUENCE [LARGE SCALE GENOMIC DNA]</scope>
    <source>
        <strain evidence="6 7">DSM 14925</strain>
    </source>
</reference>
<dbReference type="InterPro" id="IPR018321">
    <property type="entry name" value="Glucosamine6P_isomerase_CS"/>
</dbReference>
<dbReference type="CDD" id="cd01399">
    <property type="entry name" value="GlcN6P_deaminase"/>
    <property type="match status" value="1"/>
</dbReference>
<comment type="caution">
    <text evidence="4">Lacks conserved residue(s) required for the propagation of feature annotation.</text>
</comment>
<feature type="domain" description="Glucosamine/galactosamine-6-phosphate isomerase" evidence="5">
    <location>
        <begin position="26"/>
        <end position="222"/>
    </location>
</feature>
<proteinExistence type="inferred from homology"/>
<comment type="function">
    <text evidence="4">Catalyzes the reversible isomerization-deamination of glucosamine 6-phosphate (GlcN6P) to form fructose 6-phosphate (Fru6P) and ammonium ion.</text>
</comment>
<comment type="pathway">
    <text evidence="4">Amino-sugar metabolism; N-acetylneuraminate degradation; D-fructose 6-phosphate from N-acetylneuraminate: step 5/5.</text>
</comment>
<dbReference type="EC" id="3.5.99.6" evidence="4"/>
<evidence type="ECO:0000256" key="3">
    <source>
        <dbReference type="ARBA" id="ARBA00023277"/>
    </source>
</evidence>
<dbReference type="GO" id="GO:0042802">
    <property type="term" value="F:identical protein binding"/>
    <property type="evidence" value="ECO:0007669"/>
    <property type="project" value="TreeGrafter"/>
</dbReference>
<dbReference type="PANTHER" id="PTHR11280">
    <property type="entry name" value="GLUCOSAMINE-6-PHOSPHATE ISOMERASE"/>
    <property type="match status" value="1"/>
</dbReference>
<dbReference type="AlphaFoldDB" id="A0A841C7W7"/>
<dbReference type="InterPro" id="IPR037171">
    <property type="entry name" value="NagB/RpiA_transferase-like"/>
</dbReference>
<dbReference type="SUPFAM" id="SSF100950">
    <property type="entry name" value="NagB/RpiA/CoA transferase-like"/>
    <property type="match status" value="1"/>
</dbReference>
<dbReference type="InterPro" id="IPR004547">
    <property type="entry name" value="Glucosamine6P_isomerase"/>
</dbReference>
<keyword evidence="7" id="KW-1185">Reference proteome</keyword>
<dbReference type="PANTHER" id="PTHR11280:SF5">
    <property type="entry name" value="GLUCOSAMINE-6-PHOSPHATE ISOMERASE"/>
    <property type="match status" value="1"/>
</dbReference>
<dbReference type="PROSITE" id="PS01161">
    <property type="entry name" value="GLC_GALNAC_ISOMERASE"/>
    <property type="match status" value="1"/>
</dbReference>
<feature type="active site" description="Proton acceptor; for ring-opening step" evidence="4">
    <location>
        <position position="130"/>
    </location>
</feature>
<dbReference type="Pfam" id="PF01182">
    <property type="entry name" value="Glucosamine_iso"/>
    <property type="match status" value="1"/>
</dbReference>
<feature type="active site" description="For ring-opening step" evidence="4">
    <location>
        <position position="135"/>
    </location>
</feature>
<dbReference type="UniPathway" id="UPA00629">
    <property type="reaction ID" value="UER00684"/>
</dbReference>
<dbReference type="HAMAP" id="MF_01241">
    <property type="entry name" value="GlcN6P_deamin"/>
    <property type="match status" value="1"/>
</dbReference>
<dbReference type="GO" id="GO:0019262">
    <property type="term" value="P:N-acetylneuraminate catabolic process"/>
    <property type="evidence" value="ECO:0007669"/>
    <property type="project" value="UniProtKB-UniRule"/>
</dbReference>
<feature type="active site" description="For ring-opening step" evidence="4">
    <location>
        <position position="128"/>
    </location>
</feature>
<protein>
    <recommendedName>
        <fullName evidence="4">Glucosamine-6-phosphate deaminase</fullName>
        <ecNumber evidence="4">3.5.99.6</ecNumber>
    </recommendedName>
    <alternativeName>
        <fullName evidence="4">GlcN6P deaminase</fullName>
        <shortName evidence="4">GNPDA</shortName>
    </alternativeName>
    <alternativeName>
        <fullName evidence="4">Glucosamine-6-phosphate isomerase</fullName>
    </alternativeName>
</protein>
<comment type="caution">
    <text evidence="6">The sequence shown here is derived from an EMBL/GenBank/DDBJ whole genome shotgun (WGS) entry which is preliminary data.</text>
</comment>
<keyword evidence="3 4" id="KW-0119">Carbohydrate metabolism</keyword>
<comment type="catalytic activity">
    <reaction evidence="1 4">
        <text>alpha-D-glucosamine 6-phosphate + H2O = beta-D-fructose 6-phosphate + NH4(+)</text>
        <dbReference type="Rhea" id="RHEA:12172"/>
        <dbReference type="ChEBI" id="CHEBI:15377"/>
        <dbReference type="ChEBI" id="CHEBI:28938"/>
        <dbReference type="ChEBI" id="CHEBI:57634"/>
        <dbReference type="ChEBI" id="CHEBI:75989"/>
        <dbReference type="EC" id="3.5.99.6"/>
    </reaction>
</comment>
<comment type="similarity">
    <text evidence="4">Belongs to the glucosamine/galactosamine-6-phosphate isomerase family. NagB subfamily.</text>
</comment>
<dbReference type="GO" id="GO:0005737">
    <property type="term" value="C:cytoplasm"/>
    <property type="evidence" value="ECO:0007669"/>
    <property type="project" value="TreeGrafter"/>
</dbReference>
<name>A0A841C7W7_9LACT</name>
<dbReference type="GO" id="GO:0006043">
    <property type="term" value="P:glucosamine catabolic process"/>
    <property type="evidence" value="ECO:0007669"/>
    <property type="project" value="TreeGrafter"/>
</dbReference>
<organism evidence="6 7">
    <name type="scientific">Lactovum miscens</name>
    <dbReference type="NCBI Taxonomy" id="190387"/>
    <lineage>
        <taxon>Bacteria</taxon>
        <taxon>Bacillati</taxon>
        <taxon>Bacillota</taxon>
        <taxon>Bacilli</taxon>
        <taxon>Lactobacillales</taxon>
        <taxon>Streptococcaceae</taxon>
        <taxon>Lactovum</taxon>
    </lineage>
</organism>
<dbReference type="Proteomes" id="UP000562464">
    <property type="component" value="Unassembled WGS sequence"/>
</dbReference>
<dbReference type="Gene3D" id="3.40.50.1360">
    <property type="match status" value="1"/>
</dbReference>
<dbReference type="GO" id="GO:0004342">
    <property type="term" value="F:glucosamine-6-phosphate deaminase activity"/>
    <property type="evidence" value="ECO:0007669"/>
    <property type="project" value="UniProtKB-UniRule"/>
</dbReference>
<evidence type="ECO:0000256" key="4">
    <source>
        <dbReference type="HAMAP-Rule" id="MF_01241"/>
    </source>
</evidence>
<feature type="active site" description="Proton acceptor; for enolization step" evidence="4">
    <location>
        <position position="62"/>
    </location>
</feature>
<evidence type="ECO:0000256" key="1">
    <source>
        <dbReference type="ARBA" id="ARBA00000644"/>
    </source>
</evidence>
<keyword evidence="2 4" id="KW-0378">Hydrolase</keyword>
<evidence type="ECO:0000256" key="2">
    <source>
        <dbReference type="ARBA" id="ARBA00022801"/>
    </source>
</evidence>
<dbReference type="GO" id="GO:0005975">
    <property type="term" value="P:carbohydrate metabolic process"/>
    <property type="evidence" value="ECO:0007669"/>
    <property type="project" value="InterPro"/>
</dbReference>
<evidence type="ECO:0000313" key="6">
    <source>
        <dbReference type="EMBL" id="MBB5888397.1"/>
    </source>
</evidence>
<evidence type="ECO:0000259" key="5">
    <source>
        <dbReference type="Pfam" id="PF01182"/>
    </source>
</evidence>
<dbReference type="InterPro" id="IPR006148">
    <property type="entry name" value="Glc/Gal-6P_isomerase"/>
</dbReference>